<evidence type="ECO:0000256" key="14">
    <source>
        <dbReference type="SAM" id="Phobius"/>
    </source>
</evidence>
<evidence type="ECO:0000313" key="17">
    <source>
        <dbReference type="EMBL" id="CEA02259.1"/>
    </source>
</evidence>
<sequence length="524" mass="57239">MKLTFNSKLALVMTVFVVFVGTLLTIVVYTFMKDVVKNQTGDRALAVAESVAHIPSVRAAFDSEDPTAIIQPIVMPIMAATGAEFIVVGDREGIRIAHPIAENIGKPMMGADNDRAFLGESYISESVGSLGESLRGKVPVKNEAGDIVGVVSVGFFIKDIEALTLIATKKLGYMLLLITIVGVAGVFTISTVLKKQLYGLAPDEMAKQFIEKENILQSTQEGVIATNKDGQITLANYQAEKLLGIDATSLVGQQVAQILPQTHVAEVVATAQKLRDYEVTIAEDVLLINAIPMMQAGKLHGVVATFRSKNDMDWLQQELTKTRQYANALRSQTHEFSNKLHVIYGLLQLNEREEAMAMIKQESELSTTIVYRLIDNIVDTYVSAMLIAKLHVAQEKHITVVIDDTSELTTQLNAAQRHALITALGNVLDNAMDAVSAQAEPRIYLYFTDIGNEMIFEVENSGVMEAPLNKELVFTRGYTTKSQGETHGVGLAVSRELLRGVNGDIYVEDSEEDTCFIITVPKGS</sequence>
<dbReference type="InterPro" id="IPR016120">
    <property type="entry name" value="Sig_transdc_His_kin_SpoOB"/>
</dbReference>
<evidence type="ECO:0000256" key="7">
    <source>
        <dbReference type="ARBA" id="ARBA00022692"/>
    </source>
</evidence>
<dbReference type="SUPFAM" id="SSF103190">
    <property type="entry name" value="Sensory domain-like"/>
    <property type="match status" value="1"/>
</dbReference>
<dbReference type="InterPro" id="IPR003594">
    <property type="entry name" value="HATPase_dom"/>
</dbReference>
<dbReference type="PATRIC" id="fig|1461583.4.peg.1147"/>
<evidence type="ECO:0000259" key="15">
    <source>
        <dbReference type="PROSITE" id="PS50109"/>
    </source>
</evidence>
<reference evidence="17" key="1">
    <citation type="submission" date="2014-07" db="EMBL/GenBank/DDBJ databases">
        <authorList>
            <person name="Urmite Genomes Urmite Genomes"/>
        </authorList>
    </citation>
    <scope>NUCLEOTIDE SEQUENCE</scope>
    <source>
        <strain evidence="17">13S34_air</strain>
    </source>
</reference>
<protein>
    <recommendedName>
        <fullName evidence="3">histidine kinase</fullName>
        <ecNumber evidence="3">2.7.13.3</ecNumber>
    </recommendedName>
</protein>
<proteinExistence type="predicted"/>
<keyword evidence="12" id="KW-0902">Two-component regulatory system</keyword>
<dbReference type="Gene3D" id="3.30.450.20">
    <property type="entry name" value="PAS domain"/>
    <property type="match status" value="2"/>
</dbReference>
<dbReference type="InterPro" id="IPR000014">
    <property type="entry name" value="PAS"/>
</dbReference>
<keyword evidence="7 14" id="KW-0812">Transmembrane</keyword>
<keyword evidence="8" id="KW-0547">Nucleotide-binding</keyword>
<dbReference type="SUPFAM" id="SSF55890">
    <property type="entry name" value="Sporulation response regulatory protein Spo0B"/>
    <property type="match status" value="1"/>
</dbReference>
<evidence type="ECO:0000259" key="16">
    <source>
        <dbReference type="PROSITE" id="PS50112"/>
    </source>
</evidence>
<dbReference type="CDD" id="cd18773">
    <property type="entry name" value="PDC1_HK_sensor"/>
    <property type="match status" value="1"/>
</dbReference>
<comment type="subcellular location">
    <subcellularLocation>
        <location evidence="2">Cell membrane</location>
        <topology evidence="2">Multi-pass membrane protein</topology>
    </subcellularLocation>
</comment>
<dbReference type="SMART" id="SM00091">
    <property type="entry name" value="PAS"/>
    <property type="match status" value="1"/>
</dbReference>
<evidence type="ECO:0000256" key="2">
    <source>
        <dbReference type="ARBA" id="ARBA00004651"/>
    </source>
</evidence>
<dbReference type="InterPro" id="IPR005467">
    <property type="entry name" value="His_kinase_dom"/>
</dbReference>
<dbReference type="GO" id="GO:0005524">
    <property type="term" value="F:ATP binding"/>
    <property type="evidence" value="ECO:0007669"/>
    <property type="project" value="UniProtKB-KW"/>
</dbReference>
<dbReference type="Gene3D" id="1.10.287.130">
    <property type="match status" value="1"/>
</dbReference>
<keyword evidence="5" id="KW-0597">Phosphoprotein</keyword>
<evidence type="ECO:0000256" key="1">
    <source>
        <dbReference type="ARBA" id="ARBA00000085"/>
    </source>
</evidence>
<evidence type="ECO:0000256" key="13">
    <source>
        <dbReference type="ARBA" id="ARBA00023136"/>
    </source>
</evidence>
<evidence type="ECO:0000256" key="12">
    <source>
        <dbReference type="ARBA" id="ARBA00023012"/>
    </source>
</evidence>
<dbReference type="InterPro" id="IPR036890">
    <property type="entry name" value="HATPase_C_sf"/>
</dbReference>
<keyword evidence="6" id="KW-0808">Transferase</keyword>
<dbReference type="PROSITE" id="PS50112">
    <property type="entry name" value="PAS"/>
    <property type="match status" value="1"/>
</dbReference>
<dbReference type="PANTHER" id="PTHR42878">
    <property type="entry name" value="TWO-COMPONENT HISTIDINE KINASE"/>
    <property type="match status" value="1"/>
</dbReference>
<dbReference type="CDD" id="cd00130">
    <property type="entry name" value="PAS"/>
    <property type="match status" value="1"/>
</dbReference>
<dbReference type="InterPro" id="IPR013767">
    <property type="entry name" value="PAS_fold"/>
</dbReference>
<dbReference type="PANTHER" id="PTHR42878:SF14">
    <property type="entry name" value="OSMOLARITY TWO-COMPONENT SYSTEM PROTEIN SSK1"/>
    <property type="match status" value="1"/>
</dbReference>
<keyword evidence="10" id="KW-0067">ATP-binding</keyword>
<dbReference type="InterPro" id="IPR050351">
    <property type="entry name" value="BphY/WalK/GraS-like"/>
</dbReference>
<dbReference type="Pfam" id="PF17203">
    <property type="entry name" value="sCache_3_2"/>
    <property type="match status" value="1"/>
</dbReference>
<dbReference type="NCBIfam" id="TIGR00229">
    <property type="entry name" value="sensory_box"/>
    <property type="match status" value="1"/>
</dbReference>
<dbReference type="SUPFAM" id="SSF55785">
    <property type="entry name" value="PYP-like sensor domain (PAS domain)"/>
    <property type="match status" value="1"/>
</dbReference>
<keyword evidence="11 14" id="KW-1133">Transmembrane helix</keyword>
<dbReference type="SMART" id="SM00387">
    <property type="entry name" value="HATPase_c"/>
    <property type="match status" value="1"/>
</dbReference>
<evidence type="ECO:0000256" key="4">
    <source>
        <dbReference type="ARBA" id="ARBA00022475"/>
    </source>
</evidence>
<dbReference type="GO" id="GO:0000155">
    <property type="term" value="F:phosphorelay sensor kinase activity"/>
    <property type="evidence" value="ECO:0007669"/>
    <property type="project" value="InterPro"/>
</dbReference>
<dbReference type="EC" id="2.7.13.3" evidence="3"/>
<dbReference type="PROSITE" id="PS50109">
    <property type="entry name" value="HIS_KIN"/>
    <property type="match status" value="1"/>
</dbReference>
<accession>A0A078M7I5</accession>
<organism evidence="17">
    <name type="scientific">Metalysinibacillus saudimassiliensis</name>
    <dbReference type="NCBI Taxonomy" id="1461583"/>
    <lineage>
        <taxon>Bacteria</taxon>
        <taxon>Bacillati</taxon>
        <taxon>Bacillota</taxon>
        <taxon>Bacilli</taxon>
        <taxon>Bacillales</taxon>
        <taxon>Caryophanaceae</taxon>
        <taxon>Metalysinibacillus</taxon>
    </lineage>
</organism>
<dbReference type="Pfam" id="PF14689">
    <property type="entry name" value="SPOB_a"/>
    <property type="match status" value="1"/>
</dbReference>
<dbReference type="Gene3D" id="3.30.565.10">
    <property type="entry name" value="Histidine kinase-like ATPase, C-terminal domain"/>
    <property type="match status" value="1"/>
</dbReference>
<keyword evidence="9 17" id="KW-0418">Kinase</keyword>
<comment type="catalytic activity">
    <reaction evidence="1">
        <text>ATP + protein L-histidine = ADP + protein N-phospho-L-histidine.</text>
        <dbReference type="EC" id="2.7.13.3"/>
    </reaction>
</comment>
<evidence type="ECO:0000256" key="3">
    <source>
        <dbReference type="ARBA" id="ARBA00012438"/>
    </source>
</evidence>
<dbReference type="GO" id="GO:0006355">
    <property type="term" value="P:regulation of DNA-templated transcription"/>
    <property type="evidence" value="ECO:0007669"/>
    <property type="project" value="InterPro"/>
</dbReference>
<evidence type="ECO:0000256" key="8">
    <source>
        <dbReference type="ARBA" id="ARBA00022741"/>
    </source>
</evidence>
<dbReference type="InterPro" id="IPR035965">
    <property type="entry name" value="PAS-like_dom_sf"/>
</dbReference>
<dbReference type="GO" id="GO:0000156">
    <property type="term" value="F:phosphorelay response regulator activity"/>
    <property type="evidence" value="ECO:0007669"/>
    <property type="project" value="TreeGrafter"/>
</dbReference>
<evidence type="ECO:0000256" key="10">
    <source>
        <dbReference type="ARBA" id="ARBA00022840"/>
    </source>
</evidence>
<gene>
    <name evidence="17" type="primary">dcuS</name>
    <name evidence="17" type="ORF">BN1050_01189</name>
</gene>
<dbReference type="SUPFAM" id="SSF55874">
    <property type="entry name" value="ATPase domain of HSP90 chaperone/DNA topoisomerase II/histidine kinase"/>
    <property type="match status" value="1"/>
</dbReference>
<dbReference type="InterPro" id="IPR029151">
    <property type="entry name" value="Sensor-like_sf"/>
</dbReference>
<evidence type="ECO:0000256" key="9">
    <source>
        <dbReference type="ARBA" id="ARBA00022777"/>
    </source>
</evidence>
<keyword evidence="4" id="KW-1003">Cell membrane</keyword>
<evidence type="ECO:0000256" key="5">
    <source>
        <dbReference type="ARBA" id="ARBA00022553"/>
    </source>
</evidence>
<feature type="transmembrane region" description="Helical" evidence="14">
    <location>
        <begin position="171"/>
        <end position="193"/>
    </location>
</feature>
<dbReference type="GO" id="GO:0007234">
    <property type="term" value="P:osmosensory signaling via phosphorelay pathway"/>
    <property type="evidence" value="ECO:0007669"/>
    <property type="project" value="TreeGrafter"/>
</dbReference>
<dbReference type="Pfam" id="PF02518">
    <property type="entry name" value="HATPase_c"/>
    <property type="match status" value="1"/>
</dbReference>
<dbReference type="EMBL" id="LN483074">
    <property type="protein sequence ID" value="CEA02259.1"/>
    <property type="molecule type" value="Genomic_DNA"/>
</dbReference>
<keyword evidence="13 14" id="KW-0472">Membrane</keyword>
<dbReference type="HOGENOM" id="CLU_020211_11_2_9"/>
<feature type="transmembrane region" description="Helical" evidence="14">
    <location>
        <begin position="12"/>
        <end position="32"/>
    </location>
</feature>
<dbReference type="GO" id="GO:0030295">
    <property type="term" value="F:protein kinase activator activity"/>
    <property type="evidence" value="ECO:0007669"/>
    <property type="project" value="TreeGrafter"/>
</dbReference>
<dbReference type="InterPro" id="IPR033463">
    <property type="entry name" value="sCache_3"/>
</dbReference>
<dbReference type="AlphaFoldDB" id="A0A078M7I5"/>
<evidence type="ECO:0000256" key="6">
    <source>
        <dbReference type="ARBA" id="ARBA00022679"/>
    </source>
</evidence>
<feature type="domain" description="Histidine kinase" evidence="15">
    <location>
        <begin position="331"/>
        <end position="524"/>
    </location>
</feature>
<dbReference type="InterPro" id="IPR039506">
    <property type="entry name" value="SPOB_a"/>
</dbReference>
<dbReference type="Pfam" id="PF00989">
    <property type="entry name" value="PAS"/>
    <property type="match status" value="1"/>
</dbReference>
<evidence type="ECO:0000256" key="11">
    <source>
        <dbReference type="ARBA" id="ARBA00022989"/>
    </source>
</evidence>
<dbReference type="GO" id="GO:0005886">
    <property type="term" value="C:plasma membrane"/>
    <property type="evidence" value="ECO:0007669"/>
    <property type="project" value="UniProtKB-SubCell"/>
</dbReference>
<name>A0A078M7I5_9BACL</name>
<feature type="domain" description="PAS" evidence="16">
    <location>
        <begin position="215"/>
        <end position="278"/>
    </location>
</feature>